<dbReference type="SUPFAM" id="SSF47323">
    <property type="entry name" value="Anticodon-binding domain of a subclass of class I aminoacyl-tRNA synthetases"/>
    <property type="match status" value="1"/>
</dbReference>
<dbReference type="InterPro" id="IPR002300">
    <property type="entry name" value="aa-tRNA-synth_Ia"/>
</dbReference>
<keyword evidence="3" id="KW-0436">Ligase</keyword>
<keyword evidence="4" id="KW-0547">Nucleotide-binding</keyword>
<dbReference type="SMART" id="SM00033">
    <property type="entry name" value="CH"/>
    <property type="match status" value="1"/>
</dbReference>
<dbReference type="NCBIfam" id="NF004349">
    <property type="entry name" value="PRK05729.1"/>
    <property type="match status" value="1"/>
</dbReference>
<dbReference type="PROSITE" id="PS00178">
    <property type="entry name" value="AA_TRNA_LIGASE_I"/>
    <property type="match status" value="1"/>
</dbReference>
<feature type="compositionally biased region" description="Polar residues" evidence="10">
    <location>
        <begin position="705"/>
        <end position="724"/>
    </location>
</feature>
<feature type="region of interest" description="Disordered" evidence="10">
    <location>
        <begin position="838"/>
        <end position="874"/>
    </location>
</feature>
<feature type="domain" description="Calponin-homology (CH)" evidence="11">
    <location>
        <begin position="103"/>
        <end position="210"/>
    </location>
</feature>
<dbReference type="Pfam" id="PF00307">
    <property type="entry name" value="CH"/>
    <property type="match status" value="1"/>
</dbReference>
<dbReference type="NCBIfam" id="TIGR00422">
    <property type="entry name" value="valS"/>
    <property type="match status" value="1"/>
</dbReference>
<dbReference type="InterPro" id="IPR033705">
    <property type="entry name" value="Anticodon_Ia_Val"/>
</dbReference>
<dbReference type="OrthoDB" id="629407at2759"/>
<dbReference type="Gene3D" id="3.90.740.10">
    <property type="entry name" value="Valyl/Leucyl/Isoleucyl-tRNA synthetase, editing domain"/>
    <property type="match status" value="1"/>
</dbReference>
<evidence type="ECO:0000256" key="8">
    <source>
        <dbReference type="ARBA" id="ARBA00029936"/>
    </source>
</evidence>
<comment type="caution">
    <text evidence="12">The sequence shown here is derived from an EMBL/GenBank/DDBJ whole genome shotgun (WGS) entry which is preliminary data.</text>
</comment>
<dbReference type="EMBL" id="CAJNON010000094">
    <property type="protein sequence ID" value="CAF0955722.1"/>
    <property type="molecule type" value="Genomic_DNA"/>
</dbReference>
<protein>
    <recommendedName>
        <fullName evidence="2">valine--tRNA ligase</fullName>
        <ecNumber evidence="2">6.1.1.9</ecNumber>
    </recommendedName>
    <alternativeName>
        <fullName evidence="8">Valyl-tRNA synthetase</fullName>
    </alternativeName>
</protein>
<dbReference type="InterPro" id="IPR001715">
    <property type="entry name" value="CH_dom"/>
</dbReference>
<dbReference type="Pfam" id="PF08264">
    <property type="entry name" value="Anticodon_1"/>
    <property type="match status" value="1"/>
</dbReference>
<evidence type="ECO:0000313" key="13">
    <source>
        <dbReference type="Proteomes" id="UP000663891"/>
    </source>
</evidence>
<feature type="region of interest" description="Disordered" evidence="10">
    <location>
        <begin position="705"/>
        <end position="731"/>
    </location>
</feature>
<dbReference type="GO" id="GO:0005829">
    <property type="term" value="C:cytosol"/>
    <property type="evidence" value="ECO:0007669"/>
    <property type="project" value="TreeGrafter"/>
</dbReference>
<accession>A0A814DPU2</accession>
<dbReference type="GO" id="GO:0002161">
    <property type="term" value="F:aminoacyl-tRNA deacylase activity"/>
    <property type="evidence" value="ECO:0007669"/>
    <property type="project" value="InterPro"/>
</dbReference>
<dbReference type="InterPro" id="IPR013155">
    <property type="entry name" value="M/V/L/I-tRNA-synth_anticd-bd"/>
</dbReference>
<gene>
    <name evidence="12" type="ORF">VCS650_LOCUS12322</name>
</gene>
<proteinExistence type="inferred from homology"/>
<dbReference type="Pfam" id="PF00133">
    <property type="entry name" value="tRNA-synt_1"/>
    <property type="match status" value="1"/>
</dbReference>
<dbReference type="PANTHER" id="PTHR11946:SF109">
    <property type="entry name" value="VALINE--TRNA LIGASE"/>
    <property type="match status" value="1"/>
</dbReference>
<dbReference type="Gene3D" id="3.40.50.620">
    <property type="entry name" value="HUPs"/>
    <property type="match status" value="2"/>
</dbReference>
<feature type="compositionally biased region" description="Basic residues" evidence="10">
    <location>
        <begin position="1004"/>
        <end position="1020"/>
    </location>
</feature>
<dbReference type="Gene3D" id="1.10.418.10">
    <property type="entry name" value="Calponin-like domain"/>
    <property type="match status" value="1"/>
</dbReference>
<dbReference type="SUPFAM" id="SSF47576">
    <property type="entry name" value="Calponin-homology domain, CH-domain"/>
    <property type="match status" value="1"/>
</dbReference>
<dbReference type="InterPro" id="IPR001412">
    <property type="entry name" value="aa-tRNA-synth_I_CS"/>
</dbReference>
<keyword evidence="5" id="KW-0067">ATP-binding</keyword>
<dbReference type="GO" id="GO:0006438">
    <property type="term" value="P:valyl-tRNA aminoacylation"/>
    <property type="evidence" value="ECO:0007669"/>
    <property type="project" value="InterPro"/>
</dbReference>
<dbReference type="PANTHER" id="PTHR11946">
    <property type="entry name" value="VALYL-TRNA SYNTHETASES"/>
    <property type="match status" value="1"/>
</dbReference>
<sequence length="2170" mass="250407">MMTYIERHGWCSSLISSTICPSNIDKSTKPCPIRSLSFASTSLISNSDSISLNTNSILSPSSLTYNKRNNNKASTSNVRSSSGRADDYYTTKRIEELHERMDDIQITSFLQFINHHLSLKKENHKPININDIAKDLSNGHVLIDLIEILSSTKLKRERGHTRFHSLTNIQYVLDYLKLRMQHINISPHEIVSGNRKQILALLWIIMKTFDFPGFRITNKNCFVENTLLGFGQDRSIIIKWLNNIINQSLNTIQIYIKDFYLQTWINGYYLSIIIKYLIPLSIKYLTRQCFDDLKELNNLNTDGKQCFKLCLSLSNYCFNTITIIDETDKSERCLFKYFTELQKNIISILKSNHIGKLVQNNPYTKQILDTVIQTTTTTTEHSSHIINNNEQYLICIKDDNQHVSSINSSISLSNDNNNLSNLKIVEKSQSINNNKLERVNRWEKPENLQSNFHAINNDSKISNKEQVEMVINGQQEVNDTIEKSEELVLSPIEIEQDTKLDSSISETQDLNQFTPTIVEYQPEEKIEQPIINTQEQQILSINDNTEEISSTLEDLSESTISYEKLDDLQELMISNQENKLSSDDYETLPKEIEESFQNETCLTTTQQSIDTVEEQKQSLISNENIEQSDVKDEVSEQNTTTTFTENINEELEQCITSIKPSLSMNEESLQPIESKPETIITSVKTNENLEQPKTEESSEMISLPENNTSILTNNNKKSSQSTVSNKKKKRNKVKIIDNEKLFQQPIVESERIEENKSSSIINNKLEPFIVVESNKEIQPIVENNFIATNGKLPQSITEDLPQSVISNGTTKTFVENNSPTVSTKNLEKSTIITSSQPITSNDEVNKSTPINKKTAATSTTTKKVAQTASSNKENQHFITSNKPLVQPTIVVKELEQRKSITEQTISTTSKGNTCSDIINIQSVKVNHESSQGANSLKKPEHSTVSIEKPKQTVIIPEVTEQISCTNTNKKSEQTEVSLEKQDQPITLIEEPRASTISNNETKKSSSKNKKSRRSNTKKGKSAQVVPINNTETILQDEEETIESVLPSVNLTTIVQEQIPTNIVTGVDTSPIIIPEISLNGKLSNNSENLQNSSALRSRKTKKKKTIATTTTTVIEKPSFPPMSTSTTITNRNLFVTIQEFLHDRRIIASKYVFILIFRMLIKVLLFNHSLQRITAYRWLSKTHKPSLFEPKWASVFAQATTNSYLPSLPVKNEKPFVMLFPPPNVTGTLHLGHALTTCIHDSLLRWHTMQRKSYARCIPGYDHAGIATQVIVEKHIAPQTREQMGREKFLEECYQWSSTYRQTIETQLKRLCPLFDWTNTYFTMDKNLIEYIRDSFLSLYNDGLIYRDRRIVNWCCQLRSVVSDIEVDSKEINGRQKISIPGYSKEIELGVLYDIAYKVIDEQQQDKEIIVSTTRPETILADTGIAVHPLDSRYMSLKNKFVQNPFNPQDRLPIIFDESVDQNFGTGAVKLTPGHDAFDYTLAMKHNLPVRTMLNDQGRVQLHLGHPFYQQLNDLHRYDARDKVLQLLENQGLRRGEQEQQKMIIPVCSRTGDIIEPMVKEQWFLDTTEMSRQASSIVDNDTLKLTPSSTRKVWKYWLNNNRPWCLSRQLWWGHSIPMYRCSIKNKPNEYQWIGAKSLEEATIKAAQLYPDILPEAIHIEQDQDVLDTWFSSGLLPISIFYNTNKQEFPTTLLDTGYDIMFFWVARMVMLSLKLTNQVPFHEVLFHGLICDPNGKKMSKSLGNIIDPMDVVNGISLQSLQTRLEQSHLSRNEIERSKRIQANQYPSGIEPIGSDGLRLCLLSHDIYQQSIRFDPTQFDYVGRYCNKFWNAYKYVTEFALIDMNFRDEKFSNITYEQIEKLSENRLVDRWMLNELNKTIGKVNDCLNNYTFHLAIVRLRDSFLKDFCDFYIEFSKIPIKQQSNENIKSNVQILLYYLLKQYLILYHPFLPAMTEELWQDLTQGKQGYLIHQLYPTMKHNENINPMDSQVIQIIRLILKNSTYFKQMLRLSRDSDIIIYFNNQNHENLSTHIENYLTEIRTITRLNNIHVVCSSPSNNSLDKSKFSFHDYITDNVELIFNLNDDKQTKELVEKHEERLSKQVDKLQDDLGVNDTATKFYQENNDEENIEREKNRREIIMEDMKLTQRRHERFVELAQKRTVIEKKNKKEKRS</sequence>
<dbReference type="InterPro" id="IPR002303">
    <property type="entry name" value="Valyl-tRNA_ligase"/>
</dbReference>
<dbReference type="InterPro" id="IPR036872">
    <property type="entry name" value="CH_dom_sf"/>
</dbReference>
<evidence type="ECO:0000256" key="4">
    <source>
        <dbReference type="ARBA" id="ARBA00022741"/>
    </source>
</evidence>
<feature type="coiled-coil region" evidence="9">
    <location>
        <begin position="2086"/>
        <end position="2146"/>
    </location>
</feature>
<feature type="compositionally biased region" description="Basic and acidic residues" evidence="10">
    <location>
        <begin position="969"/>
        <end position="982"/>
    </location>
</feature>
<evidence type="ECO:0000256" key="9">
    <source>
        <dbReference type="SAM" id="Coils"/>
    </source>
</evidence>
<dbReference type="InterPro" id="IPR009008">
    <property type="entry name" value="Val/Leu/Ile-tRNA-synth_edit"/>
</dbReference>
<evidence type="ECO:0000256" key="3">
    <source>
        <dbReference type="ARBA" id="ARBA00022598"/>
    </source>
</evidence>
<feature type="region of interest" description="Disordered" evidence="10">
    <location>
        <begin position="926"/>
        <end position="949"/>
    </location>
</feature>
<evidence type="ECO:0000256" key="6">
    <source>
        <dbReference type="ARBA" id="ARBA00022917"/>
    </source>
</evidence>
<dbReference type="SUPFAM" id="SSF52374">
    <property type="entry name" value="Nucleotidylyl transferase"/>
    <property type="match status" value="1"/>
</dbReference>
<keyword evidence="7" id="KW-0030">Aminoacyl-tRNA synthetase</keyword>
<evidence type="ECO:0000259" key="11">
    <source>
        <dbReference type="PROSITE" id="PS50021"/>
    </source>
</evidence>
<reference evidence="12" key="1">
    <citation type="submission" date="2021-02" db="EMBL/GenBank/DDBJ databases">
        <authorList>
            <person name="Nowell W R."/>
        </authorList>
    </citation>
    <scope>NUCLEOTIDE SEQUENCE</scope>
</reference>
<dbReference type="Proteomes" id="UP000663891">
    <property type="component" value="Unassembled WGS sequence"/>
</dbReference>
<dbReference type="PROSITE" id="PS50021">
    <property type="entry name" value="CH"/>
    <property type="match status" value="1"/>
</dbReference>
<keyword evidence="9" id="KW-0175">Coiled coil</keyword>
<evidence type="ECO:0000256" key="7">
    <source>
        <dbReference type="ARBA" id="ARBA00023146"/>
    </source>
</evidence>
<evidence type="ECO:0000256" key="1">
    <source>
        <dbReference type="ARBA" id="ARBA00005594"/>
    </source>
</evidence>
<comment type="similarity">
    <text evidence="1">Belongs to the class-I aminoacyl-tRNA synthetase family.</text>
</comment>
<name>A0A814DPU2_9BILA</name>
<dbReference type="GO" id="GO:0004832">
    <property type="term" value="F:valine-tRNA ligase activity"/>
    <property type="evidence" value="ECO:0007669"/>
    <property type="project" value="UniProtKB-EC"/>
</dbReference>
<dbReference type="Gene3D" id="1.10.730.10">
    <property type="entry name" value="Isoleucyl-tRNA Synthetase, Domain 1"/>
    <property type="match status" value="1"/>
</dbReference>
<dbReference type="InterPro" id="IPR014729">
    <property type="entry name" value="Rossmann-like_a/b/a_fold"/>
</dbReference>
<feature type="compositionally biased region" description="Low complexity" evidence="10">
    <location>
        <begin position="852"/>
        <end position="870"/>
    </location>
</feature>
<dbReference type="GO" id="GO:0005524">
    <property type="term" value="F:ATP binding"/>
    <property type="evidence" value="ECO:0007669"/>
    <property type="project" value="UniProtKB-KW"/>
</dbReference>
<evidence type="ECO:0000313" key="12">
    <source>
        <dbReference type="EMBL" id="CAF0955722.1"/>
    </source>
</evidence>
<feature type="region of interest" description="Disordered" evidence="10">
    <location>
        <begin position="965"/>
        <end position="1024"/>
    </location>
</feature>
<evidence type="ECO:0000256" key="5">
    <source>
        <dbReference type="ARBA" id="ARBA00022840"/>
    </source>
</evidence>
<dbReference type="SUPFAM" id="SSF50677">
    <property type="entry name" value="ValRS/IleRS/LeuRS editing domain"/>
    <property type="match status" value="1"/>
</dbReference>
<organism evidence="12 13">
    <name type="scientific">Adineta steineri</name>
    <dbReference type="NCBI Taxonomy" id="433720"/>
    <lineage>
        <taxon>Eukaryota</taxon>
        <taxon>Metazoa</taxon>
        <taxon>Spiralia</taxon>
        <taxon>Gnathifera</taxon>
        <taxon>Rotifera</taxon>
        <taxon>Eurotatoria</taxon>
        <taxon>Bdelloidea</taxon>
        <taxon>Adinetida</taxon>
        <taxon>Adinetidae</taxon>
        <taxon>Adineta</taxon>
    </lineage>
</organism>
<evidence type="ECO:0000256" key="10">
    <source>
        <dbReference type="SAM" id="MobiDB-lite"/>
    </source>
</evidence>
<keyword evidence="6" id="KW-0648">Protein biosynthesis</keyword>
<dbReference type="EC" id="6.1.1.9" evidence="2"/>
<dbReference type="CDD" id="cd07962">
    <property type="entry name" value="Anticodon_Ia_Val"/>
    <property type="match status" value="1"/>
</dbReference>
<dbReference type="InterPro" id="IPR009080">
    <property type="entry name" value="tRNAsynth_Ia_anticodon-bd"/>
</dbReference>
<evidence type="ECO:0000256" key="2">
    <source>
        <dbReference type="ARBA" id="ARBA00013169"/>
    </source>
</evidence>
<dbReference type="PRINTS" id="PR00986">
    <property type="entry name" value="TRNASYNTHVAL"/>
</dbReference>